<feature type="transmembrane region" description="Helical" evidence="5">
    <location>
        <begin position="503"/>
        <end position="532"/>
    </location>
</feature>
<dbReference type="PROSITE" id="PS50801">
    <property type="entry name" value="STAS"/>
    <property type="match status" value="1"/>
</dbReference>
<evidence type="ECO:0000256" key="2">
    <source>
        <dbReference type="ARBA" id="ARBA00022692"/>
    </source>
</evidence>
<keyword evidence="2 5" id="KW-0812">Transmembrane</keyword>
<dbReference type="SUPFAM" id="SSF52091">
    <property type="entry name" value="SpoIIaa-like"/>
    <property type="match status" value="1"/>
</dbReference>
<dbReference type="Gene3D" id="3.30.750.24">
    <property type="entry name" value="STAS domain"/>
    <property type="match status" value="1"/>
</dbReference>
<dbReference type="AlphaFoldDB" id="A0A2G5TLY9"/>
<feature type="transmembrane region" description="Helical" evidence="5">
    <location>
        <begin position="137"/>
        <end position="153"/>
    </location>
</feature>
<comment type="subcellular location">
    <subcellularLocation>
        <location evidence="1">Membrane</location>
        <topology evidence="1">Multi-pass membrane protein</topology>
    </subcellularLocation>
</comment>
<feature type="transmembrane region" description="Helical" evidence="5">
    <location>
        <begin position="160"/>
        <end position="178"/>
    </location>
</feature>
<feature type="transmembrane region" description="Helical" evidence="5">
    <location>
        <begin position="466"/>
        <end position="483"/>
    </location>
</feature>
<dbReference type="STRING" id="1611254.A0A2G5TLY9"/>
<feature type="transmembrane region" description="Helical" evidence="5">
    <location>
        <begin position="442"/>
        <end position="459"/>
    </location>
</feature>
<dbReference type="GO" id="GO:0016020">
    <property type="term" value="C:membrane"/>
    <property type="evidence" value="ECO:0007669"/>
    <property type="project" value="UniProtKB-SubCell"/>
</dbReference>
<evidence type="ECO:0000259" key="6">
    <source>
        <dbReference type="PROSITE" id="PS50801"/>
    </source>
</evidence>
<proteinExistence type="predicted"/>
<accession>A0A2G5TLY9</accession>
<dbReference type="NCBIfam" id="TIGR00815">
    <property type="entry name" value="sulP"/>
    <property type="match status" value="1"/>
</dbReference>
<dbReference type="FunFam" id="3.30.750.24:FF:000068">
    <property type="entry name" value="SULfate Permease family"/>
    <property type="match status" value="1"/>
</dbReference>
<name>A0A2G5TLY9_9PELO</name>
<protein>
    <recommendedName>
        <fullName evidence="6">STAS domain-containing protein</fullName>
    </recommendedName>
</protein>
<evidence type="ECO:0000256" key="5">
    <source>
        <dbReference type="SAM" id="Phobius"/>
    </source>
</evidence>
<dbReference type="InterPro" id="IPR002645">
    <property type="entry name" value="STAS_dom"/>
</dbReference>
<keyword evidence="3 5" id="KW-1133">Transmembrane helix</keyword>
<dbReference type="Pfam" id="PF00916">
    <property type="entry name" value="Sulfate_transp"/>
    <property type="match status" value="1"/>
</dbReference>
<feature type="transmembrane region" description="Helical" evidence="5">
    <location>
        <begin position="406"/>
        <end position="422"/>
    </location>
</feature>
<dbReference type="Pfam" id="PF01740">
    <property type="entry name" value="STAS"/>
    <property type="match status" value="1"/>
</dbReference>
<organism evidence="7 8">
    <name type="scientific">Caenorhabditis nigoni</name>
    <dbReference type="NCBI Taxonomy" id="1611254"/>
    <lineage>
        <taxon>Eukaryota</taxon>
        <taxon>Metazoa</taxon>
        <taxon>Ecdysozoa</taxon>
        <taxon>Nematoda</taxon>
        <taxon>Chromadorea</taxon>
        <taxon>Rhabditida</taxon>
        <taxon>Rhabditina</taxon>
        <taxon>Rhabditomorpha</taxon>
        <taxon>Rhabditoidea</taxon>
        <taxon>Rhabditidae</taxon>
        <taxon>Peloderinae</taxon>
        <taxon>Caenorhabditis</taxon>
    </lineage>
</organism>
<dbReference type="InterPro" id="IPR036513">
    <property type="entry name" value="STAS_dom_sf"/>
</dbReference>
<dbReference type="PANTHER" id="PTHR11814">
    <property type="entry name" value="SULFATE TRANSPORTER"/>
    <property type="match status" value="1"/>
</dbReference>
<feature type="domain" description="STAS" evidence="6">
    <location>
        <begin position="547"/>
        <end position="668"/>
    </location>
</feature>
<dbReference type="CDD" id="cd07042">
    <property type="entry name" value="STAS_SulP_like_sulfate_transporter"/>
    <property type="match status" value="1"/>
</dbReference>
<dbReference type="GO" id="GO:0055085">
    <property type="term" value="P:transmembrane transport"/>
    <property type="evidence" value="ECO:0007669"/>
    <property type="project" value="InterPro"/>
</dbReference>
<keyword evidence="4 5" id="KW-0472">Membrane</keyword>
<comment type="caution">
    <text evidence="7">The sequence shown here is derived from an EMBL/GenBank/DDBJ whole genome shotgun (WGS) entry which is preliminary data.</text>
</comment>
<gene>
    <name evidence="7" type="primary">Cni-sulp-8</name>
    <name evidence="7" type="synonym">Cnig_chr_V.g20268</name>
    <name evidence="7" type="ORF">B9Z55_020268</name>
</gene>
<dbReference type="Proteomes" id="UP000230233">
    <property type="component" value="Chromosome V"/>
</dbReference>
<evidence type="ECO:0000256" key="4">
    <source>
        <dbReference type="ARBA" id="ARBA00023136"/>
    </source>
</evidence>
<evidence type="ECO:0000256" key="3">
    <source>
        <dbReference type="ARBA" id="ARBA00022989"/>
    </source>
</evidence>
<feature type="transmembrane region" description="Helical" evidence="5">
    <location>
        <begin position="280"/>
        <end position="302"/>
    </location>
</feature>
<evidence type="ECO:0000256" key="1">
    <source>
        <dbReference type="ARBA" id="ARBA00004141"/>
    </source>
</evidence>
<evidence type="ECO:0000313" key="8">
    <source>
        <dbReference type="Proteomes" id="UP000230233"/>
    </source>
</evidence>
<evidence type="ECO:0000313" key="7">
    <source>
        <dbReference type="EMBL" id="PIC28304.1"/>
    </source>
</evidence>
<dbReference type="InterPro" id="IPR001902">
    <property type="entry name" value="SLC26A/SulP_fam"/>
</dbReference>
<reference evidence="8" key="1">
    <citation type="submission" date="2017-10" db="EMBL/GenBank/DDBJ databases">
        <title>Rapid genome shrinkage in a self-fertile nematode reveals novel sperm competition proteins.</title>
        <authorList>
            <person name="Yin D."/>
            <person name="Schwarz E.M."/>
            <person name="Thomas C.G."/>
            <person name="Felde R.L."/>
            <person name="Korf I.F."/>
            <person name="Cutter A.D."/>
            <person name="Schartner C.M."/>
            <person name="Ralston E.J."/>
            <person name="Meyer B.J."/>
            <person name="Haag E.S."/>
        </authorList>
    </citation>
    <scope>NUCLEOTIDE SEQUENCE [LARGE SCALE GENOMIC DNA]</scope>
    <source>
        <strain evidence="8">JU1422</strain>
    </source>
</reference>
<dbReference type="OrthoDB" id="288203at2759"/>
<dbReference type="EMBL" id="PDUG01000005">
    <property type="protein sequence ID" value="PIC28304.1"/>
    <property type="molecule type" value="Genomic_DNA"/>
</dbReference>
<sequence>MIGCSCSNTPTKKRRIIKLSFESPQHSHNSFNKNEGVNHFLISITETEIIWLKLDSMEALLLQVYQPCTTSDKEVVEKKPTSLIRQKLQQYIPILEWLPNYKWKEHFHGDVIAGLTVGIMHVPQGMAYASLAGVPPVYGMYSSFFASSIYMFFGTARHISIGVFAVASMMVGAARLRLAPDLPLSASNASSVNPADYPLGEPIDPLIFTSALTLLVGVVQVIMGVLRLGFLTTYLSDTLVSGFTTGAAVHVFTSQLNKVLGVKLPRHEGIGMIVRMYRDMILSLGSVNFVALGISIFGILFLDLGRTFINPMVKKFSPIPPPLELILVILGVIISQIFNLHDSYDIKTVYNIPRGFPSPSIPRLDFLPALISDAVPIAVVCYMFVMSMGKLFAKKHKYKTDATQELYAIGIASALSSFFPVYPVGASLSRSSVCEMSGANTQLYTVFSSLLLLTVILLLGPFLEPLPMCILACIVIVSLKSLFMQVKELPRLYKISKYDCAIWLVACLSTVLTDVTTGLVISLVFALFTLVLRQQWPTFSNEVLHDETPRQHIPEGVEIVRFGGALHFANVTLFLDKMSESIGRVPEGESLIEGRTIILDGSPIANVDTMGVDALRDVFNDSKKSGVQLFYCGLPEDVLSVLRNDENFSSVVPSSTFFSSIDQCLLSLSQQQSV</sequence>
<feature type="transmembrane region" description="Helical" evidence="5">
    <location>
        <begin position="206"/>
        <end position="226"/>
    </location>
</feature>
<dbReference type="InterPro" id="IPR011547">
    <property type="entry name" value="SLC26A/SulP_dom"/>
</dbReference>
<keyword evidence="8" id="KW-1185">Reference proteome</keyword>
<feature type="transmembrane region" description="Helical" evidence="5">
    <location>
        <begin position="366"/>
        <end position="385"/>
    </location>
</feature>